<dbReference type="Pfam" id="PF13453">
    <property type="entry name" value="Zn_ribbon_TFIIB"/>
    <property type="match status" value="1"/>
</dbReference>
<organism evidence="3 4">
    <name type="scientific">Ottowia pentelensis</name>
    <dbReference type="NCBI Taxonomy" id="511108"/>
    <lineage>
        <taxon>Bacteria</taxon>
        <taxon>Pseudomonadati</taxon>
        <taxon>Pseudomonadota</taxon>
        <taxon>Betaproteobacteria</taxon>
        <taxon>Burkholderiales</taxon>
        <taxon>Comamonadaceae</taxon>
        <taxon>Ottowia</taxon>
    </lineage>
</organism>
<dbReference type="RefSeq" id="WP_377484572.1">
    <property type="nucleotide sequence ID" value="NZ_JBHLTN010000034.1"/>
</dbReference>
<name>A0ABV6PW43_9BURK</name>
<evidence type="ECO:0000259" key="2">
    <source>
        <dbReference type="Pfam" id="PF13453"/>
    </source>
</evidence>
<dbReference type="InterPro" id="IPR027392">
    <property type="entry name" value="TF_Znf"/>
</dbReference>
<protein>
    <submittedName>
        <fullName evidence="3">Zf-TFIIB domain-containing protein</fullName>
    </submittedName>
</protein>
<comment type="caution">
    <text evidence="3">The sequence shown here is derived from an EMBL/GenBank/DDBJ whole genome shotgun (WGS) entry which is preliminary data.</text>
</comment>
<feature type="domain" description="Transcription factor zinc-finger" evidence="2">
    <location>
        <begin position="16"/>
        <end position="57"/>
    </location>
</feature>
<proteinExistence type="predicted"/>
<evidence type="ECO:0000313" key="3">
    <source>
        <dbReference type="EMBL" id="MFC0594067.1"/>
    </source>
</evidence>
<reference evidence="3 4" key="1">
    <citation type="submission" date="2024-09" db="EMBL/GenBank/DDBJ databases">
        <authorList>
            <person name="Sun Q."/>
            <person name="Mori K."/>
        </authorList>
    </citation>
    <scope>NUCLEOTIDE SEQUENCE [LARGE SCALE GENOMIC DNA]</scope>
    <source>
        <strain evidence="3 4">NCAIM B.02336</strain>
    </source>
</reference>
<dbReference type="EMBL" id="JBHLTN010000034">
    <property type="protein sequence ID" value="MFC0594067.1"/>
    <property type="molecule type" value="Genomic_DNA"/>
</dbReference>
<accession>A0ABV6PW43</accession>
<evidence type="ECO:0000256" key="1">
    <source>
        <dbReference type="SAM" id="Coils"/>
    </source>
</evidence>
<sequence length="253" mass="27874">MLDPVAVTALTPPLACPSCRAPMSARAVAGHNGARIALDLCHACRGLWFDEGESLRLAPDGIVDLFGELNAHKDDAQTPLGHDLACPRCRRTLAEGVDLVRTGRYFTYRCPQRHGRFATFAAFMIEKGFVRQLSAPEIADLAERVRIIHCGSCGAPIDLRQHDACPYCHSALSLLDPKAVQQALADYQARAQRAAAGPRAPDLADALIRLEQDRERVKREEQKERWQGTARADDLWAVGLSEVWGWLSARVKS</sequence>
<dbReference type="Proteomes" id="UP001589834">
    <property type="component" value="Unassembled WGS sequence"/>
</dbReference>
<keyword evidence="4" id="KW-1185">Reference proteome</keyword>
<gene>
    <name evidence="3" type="ORF">ACFFGG_16060</name>
</gene>
<feature type="coiled-coil region" evidence="1">
    <location>
        <begin position="200"/>
        <end position="227"/>
    </location>
</feature>
<evidence type="ECO:0000313" key="4">
    <source>
        <dbReference type="Proteomes" id="UP001589834"/>
    </source>
</evidence>
<keyword evidence="1" id="KW-0175">Coiled coil</keyword>